<dbReference type="RefSeq" id="WP_154592463.1">
    <property type="nucleotide sequence ID" value="NZ_CP171001.1"/>
</dbReference>
<sequence>MMAPHHYHFDHVWQVPLPLGEAYDVLADVDGYEQWWPQIRATEPLTDDARRLSVRSLIPVTLKVVATKQILDREAGLLRVGLAQDLVGYAQWDLSWQGDTTTAARWTQDVYLTNQHLERMPVTSHRLLRINHTHMMRAGERGLRKYLALRGGASSAAP</sequence>
<proteinExistence type="predicted"/>
<dbReference type="EMBL" id="WLVL01000017">
    <property type="protein sequence ID" value="MTB71127.1"/>
    <property type="molecule type" value="Genomic_DNA"/>
</dbReference>
<comment type="caution">
    <text evidence="2">The sequence shown here is derived from an EMBL/GenBank/DDBJ whole genome shotgun (WGS) entry which is preliminary data.</text>
</comment>
<name>A0A6I3IBS0_9MICO</name>
<dbReference type="SUPFAM" id="SSF55961">
    <property type="entry name" value="Bet v1-like"/>
    <property type="match status" value="1"/>
</dbReference>
<dbReference type="Pfam" id="PF03364">
    <property type="entry name" value="Polyketide_cyc"/>
    <property type="match status" value="1"/>
</dbReference>
<gene>
    <name evidence="2" type="ORF">GGG17_03885</name>
</gene>
<organism evidence="2 3">
    <name type="scientific">Arsenicicoccus cauae</name>
    <dbReference type="NCBI Taxonomy" id="2663847"/>
    <lineage>
        <taxon>Bacteria</taxon>
        <taxon>Bacillati</taxon>
        <taxon>Actinomycetota</taxon>
        <taxon>Actinomycetes</taxon>
        <taxon>Micrococcales</taxon>
        <taxon>Intrasporangiaceae</taxon>
        <taxon>Arsenicicoccus</taxon>
    </lineage>
</organism>
<protein>
    <submittedName>
        <fullName evidence="2">Polyketide cyclase</fullName>
    </submittedName>
</protein>
<reference evidence="2 3" key="1">
    <citation type="submission" date="2019-11" db="EMBL/GenBank/DDBJ databases">
        <title>Whole genome sequencing identifies a novel species of the genus Arsenicicoccus isolated from human blood.</title>
        <authorList>
            <person name="Jeong J.H."/>
            <person name="Kweon O.J."/>
            <person name="Kim H.R."/>
            <person name="Kim T.-H."/>
            <person name="Ha S.-M."/>
            <person name="Lee M.-K."/>
        </authorList>
    </citation>
    <scope>NUCLEOTIDE SEQUENCE [LARGE SCALE GENOMIC DNA]</scope>
    <source>
        <strain evidence="2 3">MKL-02</strain>
    </source>
</reference>
<dbReference type="AlphaFoldDB" id="A0A6I3IBS0"/>
<evidence type="ECO:0000313" key="2">
    <source>
        <dbReference type="EMBL" id="MTB71127.1"/>
    </source>
</evidence>
<feature type="domain" description="Coenzyme Q-binding protein COQ10 START" evidence="1">
    <location>
        <begin position="15"/>
        <end position="73"/>
    </location>
</feature>
<keyword evidence="3" id="KW-1185">Reference proteome</keyword>
<dbReference type="Gene3D" id="3.30.530.20">
    <property type="match status" value="1"/>
</dbReference>
<dbReference type="Proteomes" id="UP000431092">
    <property type="component" value="Unassembled WGS sequence"/>
</dbReference>
<evidence type="ECO:0000259" key="1">
    <source>
        <dbReference type="Pfam" id="PF03364"/>
    </source>
</evidence>
<dbReference type="InterPro" id="IPR023393">
    <property type="entry name" value="START-like_dom_sf"/>
</dbReference>
<evidence type="ECO:0000313" key="3">
    <source>
        <dbReference type="Proteomes" id="UP000431092"/>
    </source>
</evidence>
<accession>A0A6I3IBS0</accession>
<dbReference type="InterPro" id="IPR005031">
    <property type="entry name" value="COQ10_START"/>
</dbReference>